<evidence type="ECO:0000313" key="2">
    <source>
        <dbReference type="Proteomes" id="UP001732700"/>
    </source>
</evidence>
<reference evidence="1" key="1">
    <citation type="submission" date="2021-05" db="EMBL/GenBank/DDBJ databases">
        <authorList>
            <person name="Scholz U."/>
            <person name="Mascher M."/>
            <person name="Fiebig A."/>
        </authorList>
    </citation>
    <scope>NUCLEOTIDE SEQUENCE [LARGE SCALE GENOMIC DNA]</scope>
</reference>
<reference evidence="1" key="2">
    <citation type="submission" date="2025-09" db="UniProtKB">
        <authorList>
            <consortium name="EnsemblPlants"/>
        </authorList>
    </citation>
    <scope>IDENTIFICATION</scope>
</reference>
<accession>A0ACD5UIG9</accession>
<evidence type="ECO:0000313" key="1">
    <source>
        <dbReference type="EnsemblPlants" id="AVESA.00010b.r2.2AG0257640.1.CDS"/>
    </source>
</evidence>
<organism evidence="1 2">
    <name type="scientific">Avena sativa</name>
    <name type="common">Oat</name>
    <dbReference type="NCBI Taxonomy" id="4498"/>
    <lineage>
        <taxon>Eukaryota</taxon>
        <taxon>Viridiplantae</taxon>
        <taxon>Streptophyta</taxon>
        <taxon>Embryophyta</taxon>
        <taxon>Tracheophyta</taxon>
        <taxon>Spermatophyta</taxon>
        <taxon>Magnoliopsida</taxon>
        <taxon>Liliopsida</taxon>
        <taxon>Poales</taxon>
        <taxon>Poaceae</taxon>
        <taxon>BOP clade</taxon>
        <taxon>Pooideae</taxon>
        <taxon>Poodae</taxon>
        <taxon>Poeae</taxon>
        <taxon>Poeae Chloroplast Group 1 (Aveneae type)</taxon>
        <taxon>Aveninae</taxon>
        <taxon>Avena</taxon>
    </lineage>
</organism>
<proteinExistence type="predicted"/>
<dbReference type="EnsemblPlants" id="AVESA.00010b.r2.2AG0257640.1">
    <property type="protein sequence ID" value="AVESA.00010b.r2.2AG0257640.1.CDS"/>
    <property type="gene ID" value="AVESA.00010b.r2.2AG0257640"/>
</dbReference>
<dbReference type="Proteomes" id="UP001732700">
    <property type="component" value="Chromosome 2A"/>
</dbReference>
<protein>
    <submittedName>
        <fullName evidence="1">Uncharacterized protein</fullName>
    </submittedName>
</protein>
<name>A0ACD5UIG9_AVESA</name>
<sequence>MGMLQNMVEIHLFHCERLQFLVRGNTSFIYPKLKHLTLEHLLNFERWWDINESQGEQIIFPQLEKLFIRYCGKLVSFLQEPCSGGGYRLVHTAFPALKVLEVNDLESFQRWDAAVEGEKILFPRLEKLYIKKCPKLIALPEACSGGDKLGRLEFPALKVLEMKDLESFQRWHVVVEGEQMSFPLLEKLSIQKCPKLIDLPEAPILGVLEIEDGAQEIFHWVERYMASLTNLKLNLKYTETLSEAKCTSIEPVESEEKRNQKCPIIFMELGCCNSFFRLGALEKWNYYEKLEDLHINRCDVLVHWPEQVFKSLVSLRRLAIRNCENLAGYAQAPLEPSTSRRSKHLPDLKVLDIHDCGSIVEMFNIPTSLKRMTICGCIKLESIFGKQQGTSELVEGFSCSEAITRTAISELASSPMNHFCPCLEYLYLSRCDSLSEVLNLPWSLKVITIDRCSDINVLSSQLVEIQKPSTAAAAAGGGGGEHSLPPRLESLTMLSCDSMIGILRLPTSLKRLNIQHCRGLTSLNIESELLPNEPPLLVSLWLDSCRNLAFLPNDPQVYHALERLRIKDCPAIKKLPRCLKQQLGSINSKELDACYEVTAFKPKTWKQIPRLVGQWRQSHCI</sequence>
<keyword evidence="2" id="KW-1185">Reference proteome</keyword>